<dbReference type="SUPFAM" id="SSF53850">
    <property type="entry name" value="Periplasmic binding protein-like II"/>
    <property type="match status" value="1"/>
</dbReference>
<sequence>MLRWLWLPAALLSLAAPAQELVLRTVQQSGSLIKYDPDGATARPGLCLEILRAVERADPGLRFSGLEQQVPLKRVERLLADGLVDAFFCLLRSPDREKQWRYASVPLYAIRHVIAQRADDSRRVESLAELAALSQHKPVLVTRGTVLARRLATADVAIAEVGSEREALQMLALGRADAVYGQDISLARYITDGPLADKLRLGRTVFHEESQYVALRADLPVATEERLTLALRKLERDGTLRQLAEKYR</sequence>
<dbReference type="InterPro" id="IPR001638">
    <property type="entry name" value="Solute-binding_3/MltF_N"/>
</dbReference>
<dbReference type="SMART" id="SM00062">
    <property type="entry name" value="PBPb"/>
    <property type="match status" value="1"/>
</dbReference>
<proteinExistence type="predicted"/>
<keyword evidence="1 2" id="KW-0732">Signal</keyword>
<keyword evidence="5" id="KW-1185">Reference proteome</keyword>
<dbReference type="RefSeq" id="WP_233393184.1">
    <property type="nucleotide sequence ID" value="NZ_JAJTWT010000006.1"/>
</dbReference>
<evidence type="ECO:0000256" key="1">
    <source>
        <dbReference type="ARBA" id="ARBA00022729"/>
    </source>
</evidence>
<evidence type="ECO:0000259" key="3">
    <source>
        <dbReference type="SMART" id="SM00062"/>
    </source>
</evidence>
<feature type="chain" id="PRO_5046466341" evidence="2">
    <location>
        <begin position="19"/>
        <end position="248"/>
    </location>
</feature>
<evidence type="ECO:0000256" key="2">
    <source>
        <dbReference type="SAM" id="SignalP"/>
    </source>
</evidence>
<evidence type="ECO:0000313" key="4">
    <source>
        <dbReference type="EMBL" id="MCE4538743.1"/>
    </source>
</evidence>
<gene>
    <name evidence="4" type="ORF">LXT12_15935</name>
</gene>
<feature type="domain" description="Solute-binding protein family 3/N-terminal" evidence="3">
    <location>
        <begin position="40"/>
        <end position="248"/>
    </location>
</feature>
<dbReference type="Gene3D" id="3.40.190.10">
    <property type="entry name" value="Periplasmic binding protein-like II"/>
    <property type="match status" value="2"/>
</dbReference>
<dbReference type="EMBL" id="JAJTWT010000006">
    <property type="protein sequence ID" value="MCE4538743.1"/>
    <property type="molecule type" value="Genomic_DNA"/>
</dbReference>
<dbReference type="PANTHER" id="PTHR35936:SF6">
    <property type="entry name" value="AMINO ACID ABC TRANSPORTER SUBSTRATE-BINDING PAAT FAMILY PROTEIN"/>
    <property type="match status" value="1"/>
</dbReference>
<protein>
    <submittedName>
        <fullName evidence="4">Transporter substrate-binding domain-containing protein</fullName>
    </submittedName>
</protein>
<dbReference type="PANTHER" id="PTHR35936">
    <property type="entry name" value="MEMBRANE-BOUND LYTIC MUREIN TRANSGLYCOSYLASE F"/>
    <property type="match status" value="1"/>
</dbReference>
<evidence type="ECO:0000313" key="5">
    <source>
        <dbReference type="Proteomes" id="UP001201463"/>
    </source>
</evidence>
<comment type="caution">
    <text evidence="4">The sequence shown here is derived from an EMBL/GenBank/DDBJ whole genome shotgun (WGS) entry which is preliminary data.</text>
</comment>
<reference evidence="4 5" key="1">
    <citation type="submission" date="2021-12" db="EMBL/GenBank/DDBJ databases">
        <title>Genome seq of p7.</title>
        <authorList>
            <person name="Seo T."/>
        </authorList>
    </citation>
    <scope>NUCLEOTIDE SEQUENCE [LARGE SCALE GENOMIC DNA]</scope>
    <source>
        <strain evidence="4 5">P7</strain>
    </source>
</reference>
<dbReference type="Proteomes" id="UP001201463">
    <property type="component" value="Unassembled WGS sequence"/>
</dbReference>
<name>A0ABS8XIB9_9BURK</name>
<accession>A0ABS8XIB9</accession>
<organism evidence="4 5">
    <name type="scientific">Pelomonas caseinilytica</name>
    <dbReference type="NCBI Taxonomy" id="2906763"/>
    <lineage>
        <taxon>Bacteria</taxon>
        <taxon>Pseudomonadati</taxon>
        <taxon>Pseudomonadota</taxon>
        <taxon>Betaproteobacteria</taxon>
        <taxon>Burkholderiales</taxon>
        <taxon>Sphaerotilaceae</taxon>
        <taxon>Roseateles</taxon>
    </lineage>
</organism>
<feature type="signal peptide" evidence="2">
    <location>
        <begin position="1"/>
        <end position="18"/>
    </location>
</feature>